<organism evidence="1 2">
    <name type="scientific">Cloacibacterium rupense</name>
    <dbReference type="NCBI Taxonomy" id="517423"/>
    <lineage>
        <taxon>Bacteria</taxon>
        <taxon>Pseudomonadati</taxon>
        <taxon>Bacteroidota</taxon>
        <taxon>Flavobacteriia</taxon>
        <taxon>Flavobacteriales</taxon>
        <taxon>Weeksellaceae</taxon>
    </lineage>
</organism>
<keyword evidence="2" id="KW-1185">Reference proteome</keyword>
<evidence type="ECO:0000313" key="1">
    <source>
        <dbReference type="EMBL" id="GGP04979.1"/>
    </source>
</evidence>
<proteinExistence type="predicted"/>
<sequence>MTKEELLEIESKAHNEINDFVNGKDDFLFEVTKLENGYELKNKNKDYYYQITNIGYKWLLVVIMEKEYRFDGSALINNMQRHYDGWNGYLDEKIKED</sequence>
<dbReference type="EMBL" id="BMLV01000004">
    <property type="protein sequence ID" value="GGP04979.1"/>
    <property type="molecule type" value="Genomic_DNA"/>
</dbReference>
<name>A0ABQ2NJJ3_9FLAO</name>
<protein>
    <submittedName>
        <fullName evidence="1">Uncharacterized protein</fullName>
    </submittedName>
</protein>
<reference evidence="2" key="1">
    <citation type="journal article" date="2019" name="Int. J. Syst. Evol. Microbiol.">
        <title>The Global Catalogue of Microorganisms (GCM) 10K type strain sequencing project: providing services to taxonomists for standard genome sequencing and annotation.</title>
        <authorList>
            <consortium name="The Broad Institute Genomics Platform"/>
            <consortium name="The Broad Institute Genome Sequencing Center for Infectious Disease"/>
            <person name="Wu L."/>
            <person name="Ma J."/>
        </authorList>
    </citation>
    <scope>NUCLEOTIDE SEQUENCE [LARGE SCALE GENOMIC DNA]</scope>
    <source>
        <strain evidence="2">CGMCC 1.7656</strain>
    </source>
</reference>
<gene>
    <name evidence="1" type="ORF">GCM10010992_19350</name>
</gene>
<dbReference type="RefSeq" id="WP_188617914.1">
    <property type="nucleotide sequence ID" value="NZ_BMLV01000004.1"/>
</dbReference>
<dbReference type="Proteomes" id="UP000620064">
    <property type="component" value="Unassembled WGS sequence"/>
</dbReference>
<accession>A0ABQ2NJJ3</accession>
<comment type="caution">
    <text evidence="1">The sequence shown here is derived from an EMBL/GenBank/DDBJ whole genome shotgun (WGS) entry which is preliminary data.</text>
</comment>
<evidence type="ECO:0000313" key="2">
    <source>
        <dbReference type="Proteomes" id="UP000620064"/>
    </source>
</evidence>